<comment type="subcellular location">
    <subcellularLocation>
        <location evidence="1">Nucleus</location>
        <location evidence="1">Nucleolus</location>
    </subcellularLocation>
</comment>
<dbReference type="GO" id="GO:0030490">
    <property type="term" value="P:maturation of SSU-rRNA"/>
    <property type="evidence" value="ECO:0007669"/>
    <property type="project" value="TreeGrafter"/>
</dbReference>
<feature type="repeat" description="WD" evidence="6">
    <location>
        <begin position="145"/>
        <end position="186"/>
    </location>
</feature>
<feature type="repeat" description="WD" evidence="6">
    <location>
        <begin position="187"/>
        <end position="221"/>
    </location>
</feature>
<evidence type="ECO:0000259" key="8">
    <source>
        <dbReference type="Pfam" id="PF04003"/>
    </source>
</evidence>
<feature type="repeat" description="WD" evidence="6">
    <location>
        <begin position="61"/>
        <end position="102"/>
    </location>
</feature>
<keyword evidence="3" id="KW-0677">Repeat</keyword>
<feature type="repeat" description="WD" evidence="6">
    <location>
        <begin position="103"/>
        <end position="144"/>
    </location>
</feature>
<organism evidence="9 10">
    <name type="scientific">Pinctada imbricata</name>
    <name type="common">Atlantic pearl-oyster</name>
    <name type="synonym">Pinctada martensii</name>
    <dbReference type="NCBI Taxonomy" id="66713"/>
    <lineage>
        <taxon>Eukaryota</taxon>
        <taxon>Metazoa</taxon>
        <taxon>Spiralia</taxon>
        <taxon>Lophotrochozoa</taxon>
        <taxon>Mollusca</taxon>
        <taxon>Bivalvia</taxon>
        <taxon>Autobranchia</taxon>
        <taxon>Pteriomorphia</taxon>
        <taxon>Pterioida</taxon>
        <taxon>Pterioidea</taxon>
        <taxon>Pteriidae</taxon>
        <taxon>Pinctada</taxon>
    </lineage>
</organism>
<keyword evidence="10" id="KW-1185">Reference proteome</keyword>
<keyword evidence="7" id="KW-0175">Coiled coil</keyword>
<dbReference type="InterPro" id="IPR007148">
    <property type="entry name" value="SSU_processome_Utp12"/>
</dbReference>
<evidence type="ECO:0000256" key="4">
    <source>
        <dbReference type="ARBA" id="ARBA00023242"/>
    </source>
</evidence>
<comment type="caution">
    <text evidence="9">The sequence shown here is derived from an EMBL/GenBank/DDBJ whole genome shotgun (WGS) entry which is preliminary data.</text>
</comment>
<dbReference type="Proteomes" id="UP001186944">
    <property type="component" value="Unassembled WGS sequence"/>
</dbReference>
<evidence type="ECO:0000313" key="9">
    <source>
        <dbReference type="EMBL" id="KAK3097407.1"/>
    </source>
</evidence>
<dbReference type="AlphaFoldDB" id="A0AA89C0B9"/>
<dbReference type="SMART" id="SM00320">
    <property type="entry name" value="WD40"/>
    <property type="match status" value="11"/>
</dbReference>
<gene>
    <name evidence="9" type="ORF">FSP39_009376</name>
</gene>
<evidence type="ECO:0000256" key="6">
    <source>
        <dbReference type="PROSITE-ProRule" id="PRU00221"/>
    </source>
</evidence>
<dbReference type="EMBL" id="VSWD01000007">
    <property type="protein sequence ID" value="KAK3097407.1"/>
    <property type="molecule type" value="Genomic_DNA"/>
</dbReference>
<evidence type="ECO:0000256" key="1">
    <source>
        <dbReference type="ARBA" id="ARBA00004604"/>
    </source>
</evidence>
<reference evidence="9" key="1">
    <citation type="submission" date="2019-08" db="EMBL/GenBank/DDBJ databases">
        <title>The improved chromosome-level genome for the pearl oyster Pinctada fucata martensii using PacBio sequencing and Hi-C.</title>
        <authorList>
            <person name="Zheng Z."/>
        </authorList>
    </citation>
    <scope>NUCLEOTIDE SEQUENCE</scope>
    <source>
        <strain evidence="9">ZZ-2019</strain>
        <tissue evidence="9">Adductor muscle</tissue>
    </source>
</reference>
<comment type="similarity">
    <text evidence="5">Belongs to the WD repeat WDR3/UTP12 family.</text>
</comment>
<feature type="repeat" description="WD" evidence="6">
    <location>
        <begin position="485"/>
        <end position="519"/>
    </location>
</feature>
<evidence type="ECO:0000256" key="5">
    <source>
        <dbReference type="ARBA" id="ARBA00038229"/>
    </source>
</evidence>
<proteinExistence type="inferred from homology"/>
<dbReference type="GO" id="GO:0030515">
    <property type="term" value="F:snoRNA binding"/>
    <property type="evidence" value="ECO:0007669"/>
    <property type="project" value="TreeGrafter"/>
</dbReference>
<keyword evidence="2 6" id="KW-0853">WD repeat</keyword>
<dbReference type="InterPro" id="IPR011047">
    <property type="entry name" value="Quinoprotein_ADH-like_sf"/>
</dbReference>
<protein>
    <recommendedName>
        <fullName evidence="8">Small-subunit processome Utp12 domain-containing protein</fullName>
    </recommendedName>
</protein>
<feature type="domain" description="Small-subunit processome Utp12" evidence="8">
    <location>
        <begin position="809"/>
        <end position="910"/>
    </location>
</feature>
<evidence type="ECO:0000256" key="7">
    <source>
        <dbReference type="SAM" id="Coils"/>
    </source>
</evidence>
<dbReference type="PRINTS" id="PR00320">
    <property type="entry name" value="GPROTEINBRPT"/>
</dbReference>
<keyword evidence="4" id="KW-0539">Nucleus</keyword>
<dbReference type="InterPro" id="IPR019775">
    <property type="entry name" value="WD40_repeat_CS"/>
</dbReference>
<dbReference type="FunFam" id="2.130.10.10:FF:000157">
    <property type="entry name" value="WD repeat domain 3"/>
    <property type="match status" value="1"/>
</dbReference>
<accession>A0AA89C0B9</accession>
<dbReference type="GO" id="GO:0034388">
    <property type="term" value="C:Pwp2p-containing subcomplex of 90S preribosome"/>
    <property type="evidence" value="ECO:0007669"/>
    <property type="project" value="TreeGrafter"/>
</dbReference>
<dbReference type="Gene3D" id="2.130.10.10">
    <property type="entry name" value="YVTN repeat-like/Quinoprotein amine dehydrogenase"/>
    <property type="match status" value="4"/>
</dbReference>
<dbReference type="CDD" id="cd00200">
    <property type="entry name" value="WD40"/>
    <property type="match status" value="2"/>
</dbReference>
<dbReference type="PROSITE" id="PS50082">
    <property type="entry name" value="WD_REPEATS_2"/>
    <property type="match status" value="8"/>
</dbReference>
<feature type="repeat" description="WD" evidence="6">
    <location>
        <begin position="673"/>
        <end position="705"/>
    </location>
</feature>
<feature type="coiled-coil region" evidence="7">
    <location>
        <begin position="763"/>
        <end position="790"/>
    </location>
</feature>
<dbReference type="PROSITE" id="PS00678">
    <property type="entry name" value="WD_REPEATS_1"/>
    <property type="match status" value="4"/>
</dbReference>
<name>A0AA89C0B9_PINIB</name>
<dbReference type="InterPro" id="IPR001680">
    <property type="entry name" value="WD40_rpt"/>
</dbReference>
<dbReference type="InterPro" id="IPR020472">
    <property type="entry name" value="WD40_PAC1"/>
</dbReference>
<dbReference type="PROSITE" id="PS50294">
    <property type="entry name" value="WD_REPEATS_REGION"/>
    <property type="match status" value="7"/>
</dbReference>
<evidence type="ECO:0000256" key="3">
    <source>
        <dbReference type="ARBA" id="ARBA00022737"/>
    </source>
</evidence>
<evidence type="ECO:0000313" key="10">
    <source>
        <dbReference type="Proteomes" id="UP001186944"/>
    </source>
</evidence>
<dbReference type="FunFam" id="2.130.10.10:FF:000178">
    <property type="entry name" value="WD repeat domain 3"/>
    <property type="match status" value="1"/>
</dbReference>
<dbReference type="InterPro" id="IPR015943">
    <property type="entry name" value="WD40/YVTN_repeat-like_dom_sf"/>
</dbReference>
<evidence type="ECO:0000256" key="2">
    <source>
        <dbReference type="ARBA" id="ARBA00022574"/>
    </source>
</evidence>
<dbReference type="Pfam" id="PF25172">
    <property type="entry name" value="Beta-prop_WDR3_2nd"/>
    <property type="match status" value="1"/>
</dbReference>
<dbReference type="Pfam" id="PF25173">
    <property type="entry name" value="Beta-prop_WDR3_1st"/>
    <property type="match status" value="1"/>
</dbReference>
<dbReference type="InterPro" id="IPR051570">
    <property type="entry name" value="TBC1_cilium_biogenesis"/>
</dbReference>
<dbReference type="Pfam" id="PF04003">
    <property type="entry name" value="Utp12"/>
    <property type="match status" value="1"/>
</dbReference>
<dbReference type="PANTHER" id="PTHR19853:SF0">
    <property type="entry name" value="WD REPEAT-CONTAINING PROTEIN 3"/>
    <property type="match status" value="1"/>
</dbReference>
<dbReference type="GO" id="GO:0032040">
    <property type="term" value="C:small-subunit processome"/>
    <property type="evidence" value="ECO:0007669"/>
    <property type="project" value="TreeGrafter"/>
</dbReference>
<feature type="repeat" description="WD" evidence="6">
    <location>
        <begin position="582"/>
        <end position="623"/>
    </location>
</feature>
<sequence length="946" mass="107086">MGVTKQYLRYVPGPVFGVTGSTKSDVVYLGIRGTQGKYCAVGTCEDITIWDIRTSEKFMTLKGEKHEVTRIAKSPDRRHIAVGYQDGMIRIFDLHNGETTVNFSGHKSAVTALCYDQRGLRLVSGAKDTDIIVWDIVNEAGMYRLKGHKGGITQVSFLKEKNVVVSSSKDTFVKFWDLDTQHCFKTLVGHRSEVHDFVVVRNGHRLITGSVDSELRVWNIQYIDEMEHEKTDDSMEPKLKRARVENLTEDDEEETEEDLNILQCTKVGSVMRQGRDRVVSMATDSAEKVLACHGNESSLELFRLPTDDELKKHMLKRKKKLKKKLLESSGEQNSEQEVQITLKDEVQKLNTVKMSSKIVAVDLVDEGTDDVKVLSLLSNNSLQCCTVSTVNKQSQVMDMKKLNMFSHRTDARTLCFSSDNTAILSASADSVKIWNRSTLQCIRTMSCDYALCSLFAPGDRHIIVGTKSGKLQLFEVGSSQLLEEIEAHTGAVWSVCMSPDKRSIVSGSADKEIKFWNFELITDEKFSQTSKRLSLEHVKTLKMDEDILAVKYSPDHKFLAASLLDNTVKVFFADTLKFFLSLYGHKLPVLCMDISYDSTLIITGSADRNVKIWGLDFGDCHKSIFAHDDSIMCLQFISKTHLFFTGGKDGKIKQWDADNFEHIITLEVRYLSFKGHHAEVWCLAVSSTGNFAVSGSHDKSLRLWEKTKEPLVLEEEREMEREKEDEAAIAQGGSEPVIPGETNKEVTLAGKKTVETVKGAERIMEAIELYKEETAKLDQHEAECKRKGKQLPPPTPHPMMLAYRVETPARYMLMVIKKIKSSELEESLLVLPFNYVIDLLKILEIFINSGWEVELSCRCLFFLLRVHQGQITSNQVLLPVIDRLRKKTVDKVSQLRDVIGFNMAGCQFLQKQIEQSQEVIFFSDATAKLKEKRKKQKKKAILSIKT</sequence>
<feature type="repeat" description="WD" evidence="6">
    <location>
        <begin position="624"/>
        <end position="665"/>
    </location>
</feature>
<dbReference type="SUPFAM" id="SSF50998">
    <property type="entry name" value="Quinoprotein alcohol dehydrogenase-like"/>
    <property type="match status" value="2"/>
</dbReference>
<dbReference type="PANTHER" id="PTHR19853">
    <property type="entry name" value="WD REPEAT CONTAINING PROTEIN 3 WDR3"/>
    <property type="match status" value="1"/>
</dbReference>